<dbReference type="RefSeq" id="WP_030552794.1">
    <property type="nucleotide sequence ID" value="NZ_BMUB01000003.1"/>
</dbReference>
<reference evidence="5 6" key="2">
    <citation type="submission" date="2014-07" db="EMBL/GenBank/DDBJ databases">
        <authorList>
            <person name="Zhang J.E."/>
            <person name="Yang H."/>
            <person name="Guo J."/>
            <person name="Deng Z."/>
            <person name="Luo H."/>
            <person name="Luo M."/>
            <person name="Zhao B."/>
        </authorList>
    </citation>
    <scope>NUCLEOTIDE SEQUENCE [LARGE SCALE GENOMIC DNA]</scope>
    <source>
        <strain evidence="5">ATCC 10762</strain>
        <strain evidence="6">ATCC 10762 / DSM 40127 / CCM 3239 / JCM 4008 / LMG 5968 / NBRC 12843 / NCIMB 8234 / A-377</strain>
    </source>
</reference>
<evidence type="ECO:0000313" key="4">
    <source>
        <dbReference type="EMBL" id="GGU66932.1"/>
    </source>
</evidence>
<evidence type="ECO:0000256" key="2">
    <source>
        <dbReference type="SAM" id="Phobius"/>
    </source>
</evidence>
<feature type="signal peptide" evidence="3">
    <location>
        <begin position="1"/>
        <end position="29"/>
    </location>
</feature>
<dbReference type="OrthoDB" id="3796513at2"/>
<dbReference type="Proteomes" id="UP000037395">
    <property type="component" value="Unassembled WGS sequence"/>
</dbReference>
<keyword evidence="3" id="KW-0732">Signal</keyword>
<protein>
    <recommendedName>
        <fullName evidence="8">Gram-positive cocci surface proteins LPxTG domain-containing protein</fullName>
    </recommendedName>
</protein>
<gene>
    <name evidence="4" type="ORF">GCM10010502_17540</name>
    <name evidence="5" type="ORF">HS99_0035360</name>
</gene>
<accession>A0A1E7N1K0</accession>
<feature type="compositionally biased region" description="Low complexity" evidence="1">
    <location>
        <begin position="31"/>
        <end position="41"/>
    </location>
</feature>
<dbReference type="GeneID" id="97484914"/>
<evidence type="ECO:0000313" key="5">
    <source>
        <dbReference type="EMBL" id="OEV34569.1"/>
    </source>
</evidence>
<evidence type="ECO:0008006" key="8">
    <source>
        <dbReference type="Google" id="ProtNLM"/>
    </source>
</evidence>
<feature type="region of interest" description="Disordered" evidence="1">
    <location>
        <begin position="31"/>
        <end position="57"/>
    </location>
</feature>
<dbReference type="EMBL" id="BMUB01000003">
    <property type="protein sequence ID" value="GGU66932.1"/>
    <property type="molecule type" value="Genomic_DNA"/>
</dbReference>
<evidence type="ECO:0000256" key="1">
    <source>
        <dbReference type="SAM" id="MobiDB-lite"/>
    </source>
</evidence>
<dbReference type="NCBIfam" id="TIGR01167">
    <property type="entry name" value="LPXTG_anchor"/>
    <property type="match status" value="1"/>
</dbReference>
<dbReference type="Proteomes" id="UP000610124">
    <property type="component" value="Unassembled WGS sequence"/>
</dbReference>
<feature type="transmembrane region" description="Helical" evidence="2">
    <location>
        <begin position="199"/>
        <end position="217"/>
    </location>
</feature>
<dbReference type="EMBL" id="JPRF03000044">
    <property type="protein sequence ID" value="OEV34569.1"/>
    <property type="molecule type" value="Genomic_DNA"/>
</dbReference>
<comment type="caution">
    <text evidence="5">The sequence shown here is derived from an EMBL/GenBank/DDBJ whole genome shotgun (WGS) entry which is preliminary data.</text>
</comment>
<evidence type="ECO:0000313" key="7">
    <source>
        <dbReference type="Proteomes" id="UP000610124"/>
    </source>
</evidence>
<name>A0A1E7N1K0_KITAU</name>
<accession>A0A8H9HIZ8</accession>
<keyword evidence="2" id="KW-0812">Transmembrane</keyword>
<organism evidence="5 6">
    <name type="scientific">Kitasatospora aureofaciens</name>
    <name type="common">Streptomyces aureofaciens</name>
    <dbReference type="NCBI Taxonomy" id="1894"/>
    <lineage>
        <taxon>Bacteria</taxon>
        <taxon>Bacillati</taxon>
        <taxon>Actinomycetota</taxon>
        <taxon>Actinomycetes</taxon>
        <taxon>Kitasatosporales</taxon>
        <taxon>Streptomycetaceae</taxon>
        <taxon>Kitasatospora</taxon>
    </lineage>
</organism>
<evidence type="ECO:0000256" key="3">
    <source>
        <dbReference type="SAM" id="SignalP"/>
    </source>
</evidence>
<keyword evidence="2" id="KW-0472">Membrane</keyword>
<dbReference type="KEGG" id="kau:B6264_10890"/>
<reference evidence="5" key="3">
    <citation type="submission" date="2016-08" db="EMBL/GenBank/DDBJ databases">
        <title>Sequencing, Assembly and Comparative Genomics of S. aureofaciens ATCC 10762.</title>
        <authorList>
            <person name="Gradnigo J.S."/>
            <person name="Johnson N."/>
            <person name="Somerville G.A."/>
        </authorList>
    </citation>
    <scope>NUCLEOTIDE SEQUENCE [LARGE SCALE GENOMIC DNA]</scope>
    <source>
        <strain evidence="5">ATCC 10762</strain>
    </source>
</reference>
<feature type="chain" id="PRO_5015063962" description="Gram-positive cocci surface proteins LPxTG domain-containing protein" evidence="3">
    <location>
        <begin position="30"/>
        <end position="224"/>
    </location>
</feature>
<sequence>MRPARLPAACALLVLTIGPVALATAPALAADATPTPSSSATGDCPEGTTADPIPVTSSSDAAGELAVTFTNPGTATAKQLATTVALADGGSLPVELRAGSGAWKSLTVAGSPLNTGSYQLPQGQRLTLRVRLAAGAAQGDHRLTFTARSEVLPSGSAPAKKYTCPQLTASYTAPLTPANHTPDPTHLADTGAGTATRPLAIAGTTALLLGTALLVLTRRRPATD</sequence>
<reference evidence="6" key="4">
    <citation type="submission" date="2016-08" db="EMBL/GenBank/DDBJ databases">
        <title>Sequencing, assembly and comparative genomics of S. aureofaciens ATCC 10762.</title>
        <authorList>
            <person name="Gradnigo J.S."/>
            <person name="Johnson N."/>
            <person name="Somerville G.A."/>
        </authorList>
    </citation>
    <scope>NUCLEOTIDE SEQUENCE [LARGE SCALE GENOMIC DNA]</scope>
    <source>
        <strain evidence="6">ATCC 10762 / DSM 40127 / CCM 3239 / JCM 4008 / LMG 5968 / NBRC 12843 / NCIMB 8234 / A-377</strain>
    </source>
</reference>
<evidence type="ECO:0000313" key="6">
    <source>
        <dbReference type="Proteomes" id="UP000037395"/>
    </source>
</evidence>
<keyword evidence="6" id="KW-1185">Reference proteome</keyword>
<keyword evidence="2" id="KW-1133">Transmembrane helix</keyword>
<reference evidence="4 7" key="1">
    <citation type="journal article" date="2014" name="Int. J. Syst. Evol. Microbiol.">
        <title>Complete genome sequence of Corynebacterium casei LMG S-19264T (=DSM 44701T), isolated from a smear-ripened cheese.</title>
        <authorList>
            <consortium name="US DOE Joint Genome Institute (JGI-PGF)"/>
            <person name="Walter F."/>
            <person name="Albersmeier A."/>
            <person name="Kalinowski J."/>
            <person name="Ruckert C."/>
        </authorList>
    </citation>
    <scope>NUCLEOTIDE SEQUENCE [LARGE SCALE GENOMIC DNA]</scope>
    <source>
        <strain evidence="4 7">JCM 4434</strain>
    </source>
</reference>
<dbReference type="AlphaFoldDB" id="A0A1E7N1K0"/>
<reference evidence="4" key="5">
    <citation type="submission" date="2020-09" db="EMBL/GenBank/DDBJ databases">
        <authorList>
            <person name="Sun Q."/>
            <person name="Ohkuma M."/>
        </authorList>
    </citation>
    <scope>NUCLEOTIDE SEQUENCE</scope>
    <source>
        <strain evidence="4">JCM 4434</strain>
    </source>
</reference>
<proteinExistence type="predicted"/>